<evidence type="ECO:0000256" key="10">
    <source>
        <dbReference type="ARBA" id="ARBA00022840"/>
    </source>
</evidence>
<dbReference type="RefSeq" id="WP_272749424.1">
    <property type="nucleotide sequence ID" value="NZ_JAQQKX010000017.1"/>
</dbReference>
<dbReference type="Proteomes" id="UP001214854">
    <property type="component" value="Unassembled WGS sequence"/>
</dbReference>
<sequence length="336" mass="37330">MRLKTPDWWYKRGCKGAPLTRYALAPLSWLWQGVTLFRQATAKPYTSPLFVISVGNATLGGSGKTPVEREILRRLRKLDLKAAGLSRGYGGSLTGPVKVDPATHTAAEAGDEALMLAADYDIYIARHRPDGLRLIEGSDTRIVVTDDTHQNVKIHKNLHILVVDGDTSDDAWPFGDGAVFPMGPMREPVRDALKRTDIVVLWLPNEQAPIDQKLLKCFGDLPVYAARLIPMPKTPPGDVFAFAAIAKPWKFKNTLQDLGYGVVDFLPFADHAPVEDATLRALCDKAAQRGARVITTEKDWVKLSPDWRTQIDYLPITARFDDQGGFMRTLTERLPD</sequence>
<keyword evidence="6 13" id="KW-0441">Lipid A biosynthesis</keyword>
<dbReference type="PANTHER" id="PTHR42724">
    <property type="entry name" value="TETRAACYLDISACCHARIDE 4'-KINASE"/>
    <property type="match status" value="1"/>
</dbReference>
<dbReference type="EC" id="2.7.1.130" evidence="3 13"/>
<keyword evidence="11 13" id="KW-0443">Lipid metabolism</keyword>
<comment type="catalytic activity">
    <reaction evidence="13">
        <text>a lipid A disaccharide + ATP = a lipid IVA + ADP + H(+)</text>
        <dbReference type="Rhea" id="RHEA:67840"/>
        <dbReference type="ChEBI" id="CHEBI:15378"/>
        <dbReference type="ChEBI" id="CHEBI:30616"/>
        <dbReference type="ChEBI" id="CHEBI:176343"/>
        <dbReference type="ChEBI" id="CHEBI:176425"/>
        <dbReference type="ChEBI" id="CHEBI:456216"/>
        <dbReference type="EC" id="2.7.1.130"/>
    </reaction>
</comment>
<reference evidence="14 15" key="1">
    <citation type="submission" date="2023-01" db="EMBL/GenBank/DDBJ databases">
        <title>Novel species of the genus Asticcacaulis isolated from rivers.</title>
        <authorList>
            <person name="Lu H."/>
        </authorList>
    </citation>
    <scope>NUCLEOTIDE SEQUENCE [LARGE SCALE GENOMIC DNA]</scope>
    <source>
        <strain evidence="14 15">BYS171W</strain>
    </source>
</reference>
<evidence type="ECO:0000256" key="3">
    <source>
        <dbReference type="ARBA" id="ARBA00012071"/>
    </source>
</evidence>
<dbReference type="GO" id="GO:0009029">
    <property type="term" value="F:lipid-A 4'-kinase activity"/>
    <property type="evidence" value="ECO:0007669"/>
    <property type="project" value="UniProtKB-EC"/>
</dbReference>
<evidence type="ECO:0000256" key="11">
    <source>
        <dbReference type="ARBA" id="ARBA00023098"/>
    </source>
</evidence>
<evidence type="ECO:0000256" key="4">
    <source>
        <dbReference type="ARBA" id="ARBA00016436"/>
    </source>
</evidence>
<dbReference type="EMBL" id="JAQQKX010000017">
    <property type="protein sequence ID" value="MDC7684938.1"/>
    <property type="molecule type" value="Genomic_DNA"/>
</dbReference>
<comment type="pathway">
    <text evidence="2 13">Glycolipid biosynthesis; lipid IV(A) biosynthesis; lipid IV(A) from (3R)-3-hydroxytetradecanoyl-[acyl-carrier-protein] and UDP-N-acetyl-alpha-D-glucosamine: step 6/6.</text>
</comment>
<evidence type="ECO:0000256" key="9">
    <source>
        <dbReference type="ARBA" id="ARBA00022777"/>
    </source>
</evidence>
<evidence type="ECO:0000256" key="6">
    <source>
        <dbReference type="ARBA" id="ARBA00022556"/>
    </source>
</evidence>
<evidence type="ECO:0000256" key="12">
    <source>
        <dbReference type="ARBA" id="ARBA00029757"/>
    </source>
</evidence>
<comment type="similarity">
    <text evidence="13">Belongs to the LpxK family.</text>
</comment>
<evidence type="ECO:0000313" key="14">
    <source>
        <dbReference type="EMBL" id="MDC7684938.1"/>
    </source>
</evidence>
<keyword evidence="9 13" id="KW-0418">Kinase</keyword>
<evidence type="ECO:0000313" key="15">
    <source>
        <dbReference type="Proteomes" id="UP001214854"/>
    </source>
</evidence>
<evidence type="ECO:0000256" key="5">
    <source>
        <dbReference type="ARBA" id="ARBA00022516"/>
    </source>
</evidence>
<keyword evidence="5 13" id="KW-0444">Lipid biosynthesis</keyword>
<keyword evidence="8 13" id="KW-0547">Nucleotide-binding</keyword>
<keyword evidence="15" id="KW-1185">Reference proteome</keyword>
<dbReference type="NCBIfam" id="TIGR00682">
    <property type="entry name" value="lpxK"/>
    <property type="match status" value="1"/>
</dbReference>
<comment type="function">
    <text evidence="1 13">Transfers the gamma-phosphate of ATP to the 4'-position of a tetraacyldisaccharide 1-phosphate intermediate (termed DS-1-P) to form tetraacyldisaccharide 1,4'-bis-phosphate (lipid IVA).</text>
</comment>
<protein>
    <recommendedName>
        <fullName evidence="4 13">Tetraacyldisaccharide 4'-kinase</fullName>
        <ecNumber evidence="3 13">2.7.1.130</ecNumber>
    </recommendedName>
    <alternativeName>
        <fullName evidence="12 13">Lipid A 4'-kinase</fullName>
    </alternativeName>
</protein>
<evidence type="ECO:0000256" key="13">
    <source>
        <dbReference type="HAMAP-Rule" id="MF_00409"/>
    </source>
</evidence>
<evidence type="ECO:0000256" key="8">
    <source>
        <dbReference type="ARBA" id="ARBA00022741"/>
    </source>
</evidence>
<dbReference type="Pfam" id="PF02606">
    <property type="entry name" value="LpxK"/>
    <property type="match status" value="1"/>
</dbReference>
<dbReference type="HAMAP" id="MF_00409">
    <property type="entry name" value="LpxK"/>
    <property type="match status" value="1"/>
</dbReference>
<evidence type="ECO:0000256" key="2">
    <source>
        <dbReference type="ARBA" id="ARBA00004870"/>
    </source>
</evidence>
<evidence type="ECO:0000256" key="7">
    <source>
        <dbReference type="ARBA" id="ARBA00022679"/>
    </source>
</evidence>
<evidence type="ECO:0000256" key="1">
    <source>
        <dbReference type="ARBA" id="ARBA00002274"/>
    </source>
</evidence>
<feature type="binding site" evidence="13">
    <location>
        <begin position="58"/>
        <end position="65"/>
    </location>
    <ligand>
        <name>ATP</name>
        <dbReference type="ChEBI" id="CHEBI:30616"/>
    </ligand>
</feature>
<dbReference type="PANTHER" id="PTHR42724:SF1">
    <property type="entry name" value="TETRAACYLDISACCHARIDE 4'-KINASE, MITOCHONDRIAL-RELATED"/>
    <property type="match status" value="1"/>
</dbReference>
<keyword evidence="10 13" id="KW-0067">ATP-binding</keyword>
<dbReference type="InterPro" id="IPR003758">
    <property type="entry name" value="LpxK"/>
</dbReference>
<proteinExistence type="inferred from homology"/>
<organism evidence="14 15">
    <name type="scientific">Asticcacaulis aquaticus</name>
    <dbReference type="NCBI Taxonomy" id="2984212"/>
    <lineage>
        <taxon>Bacteria</taxon>
        <taxon>Pseudomonadati</taxon>
        <taxon>Pseudomonadota</taxon>
        <taxon>Alphaproteobacteria</taxon>
        <taxon>Caulobacterales</taxon>
        <taxon>Caulobacteraceae</taxon>
        <taxon>Asticcacaulis</taxon>
    </lineage>
</organism>
<comment type="caution">
    <text evidence="14">The sequence shown here is derived from an EMBL/GenBank/DDBJ whole genome shotgun (WGS) entry which is preliminary data.</text>
</comment>
<keyword evidence="7 13" id="KW-0808">Transferase</keyword>
<gene>
    <name evidence="13 14" type="primary">lpxK</name>
    <name evidence="14" type="ORF">PQU92_16765</name>
</gene>
<name>A0ABT5HYD0_9CAUL</name>
<accession>A0ABT5HYD0</accession>